<comment type="similarity">
    <text evidence="1">Belongs to the UPF0749 family.</text>
</comment>
<dbReference type="InterPro" id="IPR010273">
    <property type="entry name" value="DUF881"/>
</dbReference>
<evidence type="ECO:0000256" key="2">
    <source>
        <dbReference type="SAM" id="Coils"/>
    </source>
</evidence>
<organism evidence="3 4">
    <name type="scientific">Haloactinopolyspora alba</name>
    <dbReference type="NCBI Taxonomy" id="648780"/>
    <lineage>
        <taxon>Bacteria</taxon>
        <taxon>Bacillati</taxon>
        <taxon>Actinomycetota</taxon>
        <taxon>Actinomycetes</taxon>
        <taxon>Jiangellales</taxon>
        <taxon>Jiangellaceae</taxon>
        <taxon>Haloactinopolyspora</taxon>
    </lineage>
</organism>
<dbReference type="GO" id="GO:0005886">
    <property type="term" value="C:plasma membrane"/>
    <property type="evidence" value="ECO:0007669"/>
    <property type="project" value="TreeGrafter"/>
</dbReference>
<evidence type="ECO:0000313" key="4">
    <source>
        <dbReference type="Proteomes" id="UP000243528"/>
    </source>
</evidence>
<name>A0A2P8E269_9ACTN</name>
<keyword evidence="4" id="KW-1185">Reference proteome</keyword>
<protein>
    <submittedName>
        <fullName evidence="3">Uncharacterized protein YlxW (UPF0749 family)</fullName>
    </submittedName>
</protein>
<evidence type="ECO:0000256" key="1">
    <source>
        <dbReference type="ARBA" id="ARBA00009108"/>
    </source>
</evidence>
<proteinExistence type="inferred from homology"/>
<dbReference type="PANTHER" id="PTHR37313">
    <property type="entry name" value="UPF0749 PROTEIN RV1825"/>
    <property type="match status" value="1"/>
</dbReference>
<gene>
    <name evidence="3" type="ORF">CLV30_10746</name>
</gene>
<keyword evidence="2" id="KW-0175">Coiled coil</keyword>
<feature type="coiled-coil region" evidence="2">
    <location>
        <begin position="78"/>
        <end position="105"/>
    </location>
</feature>
<dbReference type="PANTHER" id="PTHR37313:SF1">
    <property type="entry name" value="UPF0749 PROTEIN RV1823"/>
    <property type="match status" value="1"/>
</dbReference>
<dbReference type="Pfam" id="PF05949">
    <property type="entry name" value="DUF881"/>
    <property type="match status" value="1"/>
</dbReference>
<dbReference type="Proteomes" id="UP000243528">
    <property type="component" value="Unassembled WGS sequence"/>
</dbReference>
<comment type="caution">
    <text evidence="3">The sequence shown here is derived from an EMBL/GenBank/DDBJ whole genome shotgun (WGS) entry which is preliminary data.</text>
</comment>
<dbReference type="EMBL" id="PYGE01000007">
    <property type="protein sequence ID" value="PSL03566.1"/>
    <property type="molecule type" value="Genomic_DNA"/>
</dbReference>
<dbReference type="Gene3D" id="3.30.70.1880">
    <property type="entry name" value="Protein of unknown function DUF881"/>
    <property type="match status" value="1"/>
</dbReference>
<sequence>MSLLNDLFAKPLEPGYEDVAARRRAAGEDPASVGQLRFSPALILGTVALGLLLTMAALQVRATADVVSAERQSLIERIHAEDDNVSRLQETVASLESEISGLEASLLENSAAGRQLRDEVRQLQARAGSMAVTGPGVVVTVDNAENPESYEDPNDALVQDIDLQQAVNGLWAAGAEAVSINGQRITALTAIRRVDNVMKINYRPTQAPYEITAIGDSRSLPSEFGDGTGASWLRYFSLPFDVQSAESLTVPAGSTSLIYAKPGEAT</sequence>
<reference evidence="3 4" key="1">
    <citation type="submission" date="2018-03" db="EMBL/GenBank/DDBJ databases">
        <title>Genomic Encyclopedia of Archaeal and Bacterial Type Strains, Phase II (KMG-II): from individual species to whole genera.</title>
        <authorList>
            <person name="Goeker M."/>
        </authorList>
    </citation>
    <scope>NUCLEOTIDE SEQUENCE [LARGE SCALE GENOMIC DNA]</scope>
    <source>
        <strain evidence="3 4">DSM 45211</strain>
    </source>
</reference>
<accession>A0A2P8E269</accession>
<evidence type="ECO:0000313" key="3">
    <source>
        <dbReference type="EMBL" id="PSL03566.1"/>
    </source>
</evidence>
<dbReference type="AlphaFoldDB" id="A0A2P8E269"/>